<protein>
    <submittedName>
        <fullName evidence="8">ATP-dependent helicase</fullName>
    </submittedName>
</protein>
<evidence type="ECO:0000259" key="6">
    <source>
        <dbReference type="PROSITE" id="PS51192"/>
    </source>
</evidence>
<dbReference type="Pfam" id="PF04851">
    <property type="entry name" value="ResIII"/>
    <property type="match status" value="1"/>
</dbReference>
<accession>A0A2W5TB46</accession>
<dbReference type="InterPro" id="IPR014001">
    <property type="entry name" value="Helicase_ATP-bd"/>
</dbReference>
<evidence type="ECO:0000256" key="1">
    <source>
        <dbReference type="ARBA" id="ARBA00022741"/>
    </source>
</evidence>
<keyword evidence="1" id="KW-0547">Nucleotide-binding</keyword>
<dbReference type="InterPro" id="IPR050615">
    <property type="entry name" value="ATP-dep_DNA_Helicase"/>
</dbReference>
<keyword evidence="3 8" id="KW-0347">Helicase</keyword>
<feature type="compositionally biased region" description="Low complexity" evidence="5">
    <location>
        <begin position="7"/>
        <end position="18"/>
    </location>
</feature>
<dbReference type="CDD" id="cd17926">
    <property type="entry name" value="DEXHc_RE"/>
    <property type="match status" value="1"/>
</dbReference>
<dbReference type="PANTHER" id="PTHR11274:SF0">
    <property type="entry name" value="GENERAL TRANSCRIPTION AND DNA REPAIR FACTOR IIH HELICASE SUBUNIT XPB"/>
    <property type="match status" value="1"/>
</dbReference>
<comment type="caution">
    <text evidence="8">The sequence shown here is derived from an EMBL/GenBank/DDBJ whole genome shotgun (WGS) entry which is preliminary data.</text>
</comment>
<proteinExistence type="predicted"/>
<dbReference type="SUPFAM" id="SSF52540">
    <property type="entry name" value="P-loop containing nucleoside triphosphate hydrolases"/>
    <property type="match status" value="1"/>
</dbReference>
<dbReference type="GO" id="GO:0004386">
    <property type="term" value="F:helicase activity"/>
    <property type="evidence" value="ECO:0007669"/>
    <property type="project" value="UniProtKB-KW"/>
</dbReference>
<dbReference type="InterPro" id="IPR027417">
    <property type="entry name" value="P-loop_NTPase"/>
</dbReference>
<feature type="compositionally biased region" description="Basic residues" evidence="5">
    <location>
        <begin position="19"/>
        <end position="28"/>
    </location>
</feature>
<dbReference type="Proteomes" id="UP000249061">
    <property type="component" value="Unassembled WGS sequence"/>
</dbReference>
<keyword evidence="2" id="KW-0378">Hydrolase</keyword>
<evidence type="ECO:0000256" key="2">
    <source>
        <dbReference type="ARBA" id="ARBA00022801"/>
    </source>
</evidence>
<sequence>MPSGSARRPSSRSSSRSSTPRRPRRSRSTRLPEDGRRLAEVSPVRVRVDAGLSFESGQVSAKFVERLRRALSFENPQVRARARLRLAPMGDEVMCVLAEREGRVRLPRGAVHVLRREADLAGLELTFDDARVLPRERLELPAVPLRFYQSRAVDSLATVKQGTVVLPCGGGKTRVALGAITRLKTPALVLVHTHDLAEQWRSEILERLGVTAGLVGAGEVSEGPITVALIQALVQWPSAELEAFLSKFGLLILDEAHHVAASTFHAVVDLCPARYRLGLTATPYREDGLTPLLELFLGRPLLVVTHHELVAAGVLTVPSIRTVSTSFTFQYRSARDYSRLLSAIAADVPRNRLVVESVVREATEGNTCLVLSGRVDHCEHLAESVRAAGIRASALTGKVTREQRKVLLDDAREGRLQVLVATSLADEGLDLPRLSRVFLAFPGRSRARTIQRLGRLMRPHPSKAAPVLFDFVDKRVPILRRHHLERRRLYSEVLGIAASELRAP</sequence>
<gene>
    <name evidence="8" type="ORF">DI536_22135</name>
</gene>
<dbReference type="SMART" id="SM00490">
    <property type="entry name" value="HELICc"/>
    <property type="match status" value="1"/>
</dbReference>
<keyword evidence="4" id="KW-0067">ATP-binding</keyword>
<reference evidence="8 9" key="1">
    <citation type="submission" date="2017-08" db="EMBL/GenBank/DDBJ databases">
        <title>Infants hospitalized years apart are colonized by the same room-sourced microbial strains.</title>
        <authorList>
            <person name="Brooks B."/>
            <person name="Olm M.R."/>
            <person name="Firek B.A."/>
            <person name="Baker R."/>
            <person name="Thomas B.C."/>
            <person name="Morowitz M.J."/>
            <person name="Banfield J.F."/>
        </authorList>
    </citation>
    <scope>NUCLEOTIDE SEQUENCE [LARGE SCALE GENOMIC DNA]</scope>
    <source>
        <strain evidence="8">S2_003_000_R2_14</strain>
    </source>
</reference>
<dbReference type="SMART" id="SM00487">
    <property type="entry name" value="DEXDc"/>
    <property type="match status" value="1"/>
</dbReference>
<dbReference type="GO" id="GO:0005524">
    <property type="term" value="F:ATP binding"/>
    <property type="evidence" value="ECO:0007669"/>
    <property type="project" value="UniProtKB-KW"/>
</dbReference>
<evidence type="ECO:0000313" key="8">
    <source>
        <dbReference type="EMBL" id="PZR09636.1"/>
    </source>
</evidence>
<evidence type="ECO:0000256" key="5">
    <source>
        <dbReference type="SAM" id="MobiDB-lite"/>
    </source>
</evidence>
<evidence type="ECO:0000313" key="9">
    <source>
        <dbReference type="Proteomes" id="UP000249061"/>
    </source>
</evidence>
<evidence type="ECO:0000259" key="7">
    <source>
        <dbReference type="PROSITE" id="PS51194"/>
    </source>
</evidence>
<dbReference type="InterPro" id="IPR001650">
    <property type="entry name" value="Helicase_C-like"/>
</dbReference>
<feature type="region of interest" description="Disordered" evidence="5">
    <location>
        <begin position="1"/>
        <end position="38"/>
    </location>
</feature>
<dbReference type="AlphaFoldDB" id="A0A2W5TB46"/>
<dbReference type="EMBL" id="QFQP01000020">
    <property type="protein sequence ID" value="PZR09636.1"/>
    <property type="molecule type" value="Genomic_DNA"/>
</dbReference>
<dbReference type="GO" id="GO:0003677">
    <property type="term" value="F:DNA binding"/>
    <property type="evidence" value="ECO:0007669"/>
    <property type="project" value="InterPro"/>
</dbReference>
<dbReference type="Pfam" id="PF00271">
    <property type="entry name" value="Helicase_C"/>
    <property type="match status" value="1"/>
</dbReference>
<organism evidence="8 9">
    <name type="scientific">Archangium gephyra</name>
    <dbReference type="NCBI Taxonomy" id="48"/>
    <lineage>
        <taxon>Bacteria</taxon>
        <taxon>Pseudomonadati</taxon>
        <taxon>Myxococcota</taxon>
        <taxon>Myxococcia</taxon>
        <taxon>Myxococcales</taxon>
        <taxon>Cystobacterineae</taxon>
        <taxon>Archangiaceae</taxon>
        <taxon>Archangium</taxon>
    </lineage>
</organism>
<feature type="domain" description="Helicase C-terminal" evidence="7">
    <location>
        <begin position="354"/>
        <end position="502"/>
    </location>
</feature>
<evidence type="ECO:0000256" key="4">
    <source>
        <dbReference type="ARBA" id="ARBA00022840"/>
    </source>
</evidence>
<dbReference type="PANTHER" id="PTHR11274">
    <property type="entry name" value="RAD25/XP-B DNA REPAIR HELICASE"/>
    <property type="match status" value="1"/>
</dbReference>
<dbReference type="PROSITE" id="PS51194">
    <property type="entry name" value="HELICASE_CTER"/>
    <property type="match status" value="1"/>
</dbReference>
<dbReference type="Gene3D" id="3.40.50.300">
    <property type="entry name" value="P-loop containing nucleotide triphosphate hydrolases"/>
    <property type="match status" value="2"/>
</dbReference>
<feature type="domain" description="Helicase ATP-binding" evidence="6">
    <location>
        <begin position="153"/>
        <end position="301"/>
    </location>
</feature>
<dbReference type="GO" id="GO:0016787">
    <property type="term" value="F:hydrolase activity"/>
    <property type="evidence" value="ECO:0007669"/>
    <property type="project" value="UniProtKB-KW"/>
</dbReference>
<name>A0A2W5TB46_9BACT</name>
<dbReference type="PROSITE" id="PS51192">
    <property type="entry name" value="HELICASE_ATP_BIND_1"/>
    <property type="match status" value="1"/>
</dbReference>
<evidence type="ECO:0000256" key="3">
    <source>
        <dbReference type="ARBA" id="ARBA00022806"/>
    </source>
</evidence>
<dbReference type="InterPro" id="IPR006935">
    <property type="entry name" value="Helicase/UvrB_N"/>
</dbReference>